<dbReference type="InterPro" id="IPR026350">
    <property type="entry name" value="GxxExxY"/>
</dbReference>
<name>A0A0K0XXZ1_9GAMM</name>
<dbReference type="STRING" id="1579979.WM2015_2206"/>
<dbReference type="AlphaFoldDB" id="A0A0K0XXZ1"/>
<keyword evidence="2" id="KW-1185">Reference proteome</keyword>
<dbReference type="Proteomes" id="UP000066624">
    <property type="component" value="Chromosome"/>
</dbReference>
<protein>
    <submittedName>
        <fullName evidence="1">GxxExxY protein</fullName>
    </submittedName>
</protein>
<gene>
    <name evidence="1" type="ORF">WM2015_2206</name>
</gene>
<accession>A0A0K0XXZ1</accession>
<organism evidence="1 2">
    <name type="scientific">Wenzhouxiangella marina</name>
    <dbReference type="NCBI Taxonomy" id="1579979"/>
    <lineage>
        <taxon>Bacteria</taxon>
        <taxon>Pseudomonadati</taxon>
        <taxon>Pseudomonadota</taxon>
        <taxon>Gammaproteobacteria</taxon>
        <taxon>Chromatiales</taxon>
        <taxon>Wenzhouxiangellaceae</taxon>
        <taxon>Wenzhouxiangella</taxon>
    </lineage>
</organism>
<dbReference type="EMBL" id="CP012154">
    <property type="protein sequence ID" value="AKS42569.1"/>
    <property type="molecule type" value="Genomic_DNA"/>
</dbReference>
<dbReference type="NCBIfam" id="TIGR04256">
    <property type="entry name" value="GxxExxY"/>
    <property type="match status" value="1"/>
</dbReference>
<proteinExistence type="predicted"/>
<evidence type="ECO:0000313" key="1">
    <source>
        <dbReference type="EMBL" id="AKS42569.1"/>
    </source>
</evidence>
<evidence type="ECO:0000313" key="2">
    <source>
        <dbReference type="Proteomes" id="UP000066624"/>
    </source>
</evidence>
<dbReference type="Pfam" id="PF13366">
    <property type="entry name" value="PDDEXK_3"/>
    <property type="match status" value="1"/>
</dbReference>
<reference evidence="1 2" key="1">
    <citation type="submission" date="2015-07" db="EMBL/GenBank/DDBJ databases">
        <authorList>
            <person name="Noorani M."/>
        </authorList>
    </citation>
    <scope>NUCLEOTIDE SEQUENCE [LARGE SCALE GENOMIC DNA]</scope>
    <source>
        <strain evidence="1 2">KCTC 42284</strain>
    </source>
</reference>
<dbReference type="KEGG" id="wma:WM2015_2206"/>
<sequence>MLPIHYDGHQIEKAFRIDMLIDDALIVENKVSQNPNTVHEAQLFTYLKLSDLRLGLLINWNHRLLKHGIKRVVHRL</sequence>